<accession>A0A084IQL0</accession>
<protein>
    <recommendedName>
        <fullName evidence="7">Acyl carrier protein phosphodiesterase</fullName>
    </recommendedName>
</protein>
<dbReference type="GO" id="GO:0008770">
    <property type="term" value="F:[acyl-carrier-protein] phosphodiesterase activity"/>
    <property type="evidence" value="ECO:0007669"/>
    <property type="project" value="InterPro"/>
</dbReference>
<keyword evidence="1" id="KW-0444">Lipid biosynthesis</keyword>
<dbReference type="PANTHER" id="PTHR38764:SF1">
    <property type="entry name" value="ACYL CARRIER PROTEIN PHOSPHODIESTERASE"/>
    <property type="match status" value="1"/>
</dbReference>
<dbReference type="AlphaFoldDB" id="A0A084IQL0"/>
<evidence type="ECO:0000256" key="3">
    <source>
        <dbReference type="ARBA" id="ARBA00023098"/>
    </source>
</evidence>
<dbReference type="Proteomes" id="UP000028302">
    <property type="component" value="Unassembled WGS sequence"/>
</dbReference>
<proteinExistence type="predicted"/>
<comment type="caution">
    <text evidence="5">The sequence shown here is derived from an EMBL/GenBank/DDBJ whole genome shotgun (WGS) entry which is preliminary data.</text>
</comment>
<keyword evidence="4" id="KW-0275">Fatty acid biosynthesis</keyword>
<evidence type="ECO:0000256" key="4">
    <source>
        <dbReference type="ARBA" id="ARBA00023160"/>
    </source>
</evidence>
<evidence type="ECO:0000256" key="2">
    <source>
        <dbReference type="ARBA" id="ARBA00022801"/>
    </source>
</evidence>
<dbReference type="eggNOG" id="COG3124">
    <property type="taxonomic scope" value="Bacteria"/>
</dbReference>
<keyword evidence="2" id="KW-0378">Hydrolase</keyword>
<reference evidence="5 6" key="1">
    <citation type="submission" date="2013-03" db="EMBL/GenBank/DDBJ databases">
        <title>Salinisphaera hydrothermalis C41B8 Genome Sequencing.</title>
        <authorList>
            <person name="Li C."/>
            <person name="Lai Q."/>
            <person name="Shao Z."/>
        </authorList>
    </citation>
    <scope>NUCLEOTIDE SEQUENCE [LARGE SCALE GENOMIC DNA]</scope>
    <source>
        <strain evidence="5 6">C41B8</strain>
    </source>
</reference>
<dbReference type="InterPro" id="IPR007431">
    <property type="entry name" value="ACP_PD"/>
</dbReference>
<keyword evidence="6" id="KW-1185">Reference proteome</keyword>
<organism evidence="5 6">
    <name type="scientific">Salinisphaera hydrothermalis (strain C41B8)</name>
    <dbReference type="NCBI Taxonomy" id="1304275"/>
    <lineage>
        <taxon>Bacteria</taxon>
        <taxon>Pseudomonadati</taxon>
        <taxon>Pseudomonadota</taxon>
        <taxon>Gammaproteobacteria</taxon>
        <taxon>Salinisphaerales</taxon>
        <taxon>Salinisphaeraceae</taxon>
        <taxon>Salinisphaera</taxon>
    </lineage>
</organism>
<evidence type="ECO:0000313" key="6">
    <source>
        <dbReference type="Proteomes" id="UP000028302"/>
    </source>
</evidence>
<dbReference type="RefSeq" id="WP_051882835.1">
    <property type="nucleotide sequence ID" value="NZ_APNK01000002.1"/>
</dbReference>
<evidence type="ECO:0000256" key="1">
    <source>
        <dbReference type="ARBA" id="ARBA00022516"/>
    </source>
</evidence>
<name>A0A084IQL0_SALHC</name>
<evidence type="ECO:0000313" key="5">
    <source>
        <dbReference type="EMBL" id="KEZ78994.1"/>
    </source>
</evidence>
<dbReference type="OrthoDB" id="8442777at2"/>
<dbReference type="Pfam" id="PF04336">
    <property type="entry name" value="ACP_PD"/>
    <property type="match status" value="1"/>
</dbReference>
<gene>
    <name evidence="5" type="ORF">C41B8_02652</name>
</gene>
<dbReference type="STRING" id="1304275.C41B8_02652"/>
<dbReference type="EMBL" id="APNK01000002">
    <property type="protein sequence ID" value="KEZ78994.1"/>
    <property type="molecule type" value="Genomic_DNA"/>
</dbReference>
<dbReference type="GO" id="GO:0006633">
    <property type="term" value="P:fatty acid biosynthetic process"/>
    <property type="evidence" value="ECO:0007669"/>
    <property type="project" value="UniProtKB-KW"/>
</dbReference>
<keyword evidence="4" id="KW-0276">Fatty acid metabolism</keyword>
<evidence type="ECO:0008006" key="7">
    <source>
        <dbReference type="Google" id="ProtNLM"/>
    </source>
</evidence>
<keyword evidence="3" id="KW-0443">Lipid metabolism</keyword>
<sequence>MNLLAHLWLAERTGTSAAGQILGDLVKGRLDHTPFDAEISRGIRLHRTIDSTSDAHPAHRALRERFRPPLRRYAGIIVDIGFDHALACDWRHYSSEPLEQFAARAARRVVDEWPTTTSFQPPPVGGFSAMLTGYAEAPGIERALTVVGRRATRRNPLSGSLDAVLAEYPGFAARLPELLASLEAALDHHLRRT</sequence>
<dbReference type="PANTHER" id="PTHR38764">
    <property type="entry name" value="ACYL CARRIER PROTEIN PHOSPHODIESTERASE"/>
    <property type="match status" value="1"/>
</dbReference>